<dbReference type="EMBL" id="JAUSUV010000005">
    <property type="protein sequence ID" value="MDQ0417107.1"/>
    <property type="molecule type" value="Genomic_DNA"/>
</dbReference>
<evidence type="ECO:0000313" key="2">
    <source>
        <dbReference type="Proteomes" id="UP001238450"/>
    </source>
</evidence>
<gene>
    <name evidence="1" type="ORF">J2Z48_001279</name>
</gene>
<accession>A0AAJ1TIE8</accession>
<name>A0AAJ1TIE8_9BACL</name>
<proteinExistence type="predicted"/>
<organism evidence="1 2">
    <name type="scientific">Croceifilum oryzae</name>
    <dbReference type="NCBI Taxonomy" id="1553429"/>
    <lineage>
        <taxon>Bacteria</taxon>
        <taxon>Bacillati</taxon>
        <taxon>Bacillota</taxon>
        <taxon>Bacilli</taxon>
        <taxon>Bacillales</taxon>
        <taxon>Thermoactinomycetaceae</taxon>
        <taxon>Croceifilum</taxon>
    </lineage>
</organism>
<sequence length="32" mass="3725">MCDLASGMDMMLGFFISVCVDKRFIYPYNDIE</sequence>
<dbReference type="AlphaFoldDB" id="A0AAJ1TIE8"/>
<dbReference type="Proteomes" id="UP001238450">
    <property type="component" value="Unassembled WGS sequence"/>
</dbReference>
<keyword evidence="2" id="KW-1185">Reference proteome</keyword>
<protein>
    <submittedName>
        <fullName evidence="1">Uncharacterized protein</fullName>
    </submittedName>
</protein>
<comment type="caution">
    <text evidence="1">The sequence shown here is derived from an EMBL/GenBank/DDBJ whole genome shotgun (WGS) entry which is preliminary data.</text>
</comment>
<evidence type="ECO:0000313" key="1">
    <source>
        <dbReference type="EMBL" id="MDQ0417107.1"/>
    </source>
</evidence>
<reference evidence="1 2" key="1">
    <citation type="submission" date="2023-07" db="EMBL/GenBank/DDBJ databases">
        <title>Genomic Encyclopedia of Type Strains, Phase IV (KMG-IV): sequencing the most valuable type-strain genomes for metagenomic binning, comparative biology and taxonomic classification.</title>
        <authorList>
            <person name="Goeker M."/>
        </authorList>
    </citation>
    <scope>NUCLEOTIDE SEQUENCE [LARGE SCALE GENOMIC DNA]</scope>
    <source>
        <strain evidence="1 2">DSM 46876</strain>
    </source>
</reference>